<feature type="domain" description="ATP-grasp" evidence="2">
    <location>
        <begin position="139"/>
        <end position="332"/>
    </location>
</feature>
<evidence type="ECO:0000313" key="3">
    <source>
        <dbReference type="EMBL" id="RHB39446.1"/>
    </source>
</evidence>
<keyword evidence="1" id="KW-0067">ATP-binding</keyword>
<dbReference type="InterPro" id="IPR005479">
    <property type="entry name" value="CPAse_ATP-bd"/>
</dbReference>
<comment type="caution">
    <text evidence="3">The sequence shown here is derived from an EMBL/GenBank/DDBJ whole genome shotgun (WGS) entry which is preliminary data.</text>
</comment>
<keyword evidence="1" id="KW-0547">Nucleotide-binding</keyword>
<dbReference type="Pfam" id="PF02786">
    <property type="entry name" value="CPSase_L_D2"/>
    <property type="match status" value="1"/>
</dbReference>
<evidence type="ECO:0000259" key="2">
    <source>
        <dbReference type="PROSITE" id="PS50975"/>
    </source>
</evidence>
<dbReference type="EMBL" id="QSGQ01000005">
    <property type="protein sequence ID" value="RHB39446.1"/>
    <property type="molecule type" value="Genomic_DNA"/>
</dbReference>
<evidence type="ECO:0000313" key="4">
    <source>
        <dbReference type="Proteomes" id="UP000284883"/>
    </source>
</evidence>
<sequence>MFFAKIMERNNDMSKTILVTGIGGLTPRSITTIIRENHPDYKIIGCDIDKKAMGFFITMRDGRKLVDEYYICPRCDEPAYFPWIEKLVDEKEIDYAFVQPEAEIVEWGEYFEKKGKFPCPVFMGCKLLSESLRDKSIMADLLEGTDYIPKTIKVTQENPRFDEVENEIGFPCWIRATEGTGGLGSLRLDDISSYKSWLFINAKIPEFTVSEFLTGRHLANEMLYYNGEYVKGAALECAEYVMANTAPSHVTGNTHFARFLNEDKINEFCDSCIKYLEKKLGVSAHGILSFDLKEDKEGNMKVTEVNIRHMAYAGVMAHVGFDLIEDTIRIMEDGNADGVQRDQYHHYEKPYIFLRDVDVEPIILESEEIFKDSKAIF</sequence>
<organism evidence="3 4">
    <name type="scientific">Dorea formicigenerans</name>
    <dbReference type="NCBI Taxonomy" id="39486"/>
    <lineage>
        <taxon>Bacteria</taxon>
        <taxon>Bacillati</taxon>
        <taxon>Bacillota</taxon>
        <taxon>Clostridia</taxon>
        <taxon>Lachnospirales</taxon>
        <taxon>Lachnospiraceae</taxon>
        <taxon>Dorea</taxon>
    </lineage>
</organism>
<accession>A0A413W0V5</accession>
<dbReference type="Gene3D" id="3.30.470.20">
    <property type="entry name" value="ATP-grasp fold, B domain"/>
    <property type="match status" value="1"/>
</dbReference>
<dbReference type="PROSITE" id="PS50975">
    <property type="entry name" value="ATP_GRASP"/>
    <property type="match status" value="1"/>
</dbReference>
<dbReference type="AlphaFoldDB" id="A0A413W0V5"/>
<dbReference type="GO" id="GO:0005524">
    <property type="term" value="F:ATP binding"/>
    <property type="evidence" value="ECO:0007669"/>
    <property type="project" value="UniProtKB-UniRule"/>
</dbReference>
<protein>
    <recommendedName>
        <fullName evidence="2">ATP-grasp domain-containing protein</fullName>
    </recommendedName>
</protein>
<dbReference type="SUPFAM" id="SSF56059">
    <property type="entry name" value="Glutathione synthetase ATP-binding domain-like"/>
    <property type="match status" value="1"/>
</dbReference>
<gene>
    <name evidence="3" type="ORF">DW885_08450</name>
</gene>
<dbReference type="Gene3D" id="3.40.50.20">
    <property type="match status" value="1"/>
</dbReference>
<dbReference type="Proteomes" id="UP000284883">
    <property type="component" value="Unassembled WGS sequence"/>
</dbReference>
<reference evidence="3 4" key="1">
    <citation type="submission" date="2018-08" db="EMBL/GenBank/DDBJ databases">
        <title>A genome reference for cultivated species of the human gut microbiota.</title>
        <authorList>
            <person name="Zou Y."/>
            <person name="Xue W."/>
            <person name="Luo G."/>
        </authorList>
    </citation>
    <scope>NUCLEOTIDE SEQUENCE [LARGE SCALE GENOMIC DNA]</scope>
    <source>
        <strain evidence="3 4">AM40-15AC</strain>
    </source>
</reference>
<dbReference type="GO" id="GO:0046872">
    <property type="term" value="F:metal ion binding"/>
    <property type="evidence" value="ECO:0007669"/>
    <property type="project" value="InterPro"/>
</dbReference>
<proteinExistence type="predicted"/>
<name>A0A413W0V5_9FIRM</name>
<dbReference type="InterPro" id="IPR011761">
    <property type="entry name" value="ATP-grasp"/>
</dbReference>
<evidence type="ECO:0000256" key="1">
    <source>
        <dbReference type="PROSITE-ProRule" id="PRU00409"/>
    </source>
</evidence>